<dbReference type="GO" id="GO:0015808">
    <property type="term" value="P:L-alanine transport"/>
    <property type="evidence" value="ECO:0007669"/>
    <property type="project" value="TreeGrafter"/>
</dbReference>
<name>A0A0H4T465_9DELT</name>
<dbReference type="InterPro" id="IPR003593">
    <property type="entry name" value="AAA+_ATPase"/>
</dbReference>
<dbReference type="InterPro" id="IPR032823">
    <property type="entry name" value="BCA_ABC_TP_C"/>
</dbReference>
<dbReference type="AlphaFoldDB" id="A0A0H4T465"/>
<keyword evidence="2" id="KW-0547">Nucleotide-binding</keyword>
<dbReference type="GO" id="GO:0005304">
    <property type="term" value="F:L-valine transmembrane transporter activity"/>
    <property type="evidence" value="ECO:0007669"/>
    <property type="project" value="TreeGrafter"/>
</dbReference>
<dbReference type="InterPro" id="IPR051120">
    <property type="entry name" value="ABC_AA/LPS_Transport"/>
</dbReference>
<dbReference type="PANTHER" id="PTHR45772">
    <property type="entry name" value="CONSERVED COMPONENT OF ABC TRANSPORTER FOR NATURAL AMINO ACIDS-RELATED"/>
    <property type="match status" value="1"/>
</dbReference>
<accession>A0A0H4T465</accession>
<dbReference type="SUPFAM" id="SSF52540">
    <property type="entry name" value="P-loop containing nucleoside triphosphate hydrolases"/>
    <property type="match status" value="1"/>
</dbReference>
<dbReference type="GO" id="GO:0005524">
    <property type="term" value="F:ATP binding"/>
    <property type="evidence" value="ECO:0007669"/>
    <property type="project" value="UniProtKB-KW"/>
</dbReference>
<dbReference type="InterPro" id="IPR003439">
    <property type="entry name" value="ABC_transporter-like_ATP-bd"/>
</dbReference>
<evidence type="ECO:0000256" key="3">
    <source>
        <dbReference type="ARBA" id="ARBA00022840"/>
    </source>
</evidence>
<evidence type="ECO:0000256" key="1">
    <source>
        <dbReference type="ARBA" id="ARBA00022448"/>
    </source>
</evidence>
<dbReference type="EMBL" id="KT006970">
    <property type="protein sequence ID" value="AKQ01520.1"/>
    <property type="molecule type" value="Genomic_DNA"/>
</dbReference>
<dbReference type="GO" id="GO:0005886">
    <property type="term" value="C:plasma membrane"/>
    <property type="evidence" value="ECO:0007669"/>
    <property type="project" value="TreeGrafter"/>
</dbReference>
<dbReference type="PANTHER" id="PTHR45772:SF7">
    <property type="entry name" value="AMINO ACID ABC TRANSPORTER ATP-BINDING PROTEIN"/>
    <property type="match status" value="1"/>
</dbReference>
<sequence length="242" mass="25574">MSLLTLDNVSKSFGGVVAVRGVSLEVETGEVLGVMGPNGSGKTTLFNLVSGALVPDGGEIRFLGEPTTGLPPHRICRRGLARTFQLVRPFLGLTALENVLVGLGYGCQRMTGTAARNKAEELLASVGLNGRSRRPAHTLTVIDRKRLELARAVATSPKLLLLDEFMAGLTPAETAQAMNLIRSLHNQGLTLILVEHIVWALLELSDRVAVLSAGEKIAEGPPASVAKDPRVIEVYLGGSAPV</sequence>
<organism evidence="5">
    <name type="scientific">uncultured delta proteobacterium Rifle_16ft_4_minimus_1997</name>
    <dbReference type="NCBI Taxonomy" id="1665176"/>
    <lineage>
        <taxon>Bacteria</taxon>
        <taxon>Deltaproteobacteria</taxon>
        <taxon>environmental samples</taxon>
    </lineage>
</organism>
<feature type="domain" description="ABC transporter" evidence="4">
    <location>
        <begin position="4"/>
        <end position="238"/>
    </location>
</feature>
<dbReference type="GO" id="GO:1903806">
    <property type="term" value="P:L-isoleucine import across plasma membrane"/>
    <property type="evidence" value="ECO:0007669"/>
    <property type="project" value="TreeGrafter"/>
</dbReference>
<protein>
    <submittedName>
        <fullName evidence="5">ABC transporter-like protein, branched-chain amino acid transport system ATP-binding protein</fullName>
    </submittedName>
</protein>
<keyword evidence="3 5" id="KW-0067">ATP-binding</keyword>
<keyword evidence="1" id="KW-0813">Transport</keyword>
<evidence type="ECO:0000259" key="4">
    <source>
        <dbReference type="PROSITE" id="PS50893"/>
    </source>
</evidence>
<dbReference type="Pfam" id="PF00005">
    <property type="entry name" value="ABC_tran"/>
    <property type="match status" value="1"/>
</dbReference>
<proteinExistence type="predicted"/>
<dbReference type="GO" id="GO:0016887">
    <property type="term" value="F:ATP hydrolysis activity"/>
    <property type="evidence" value="ECO:0007669"/>
    <property type="project" value="InterPro"/>
</dbReference>
<dbReference type="GO" id="GO:0042941">
    <property type="term" value="P:D-alanine transmembrane transport"/>
    <property type="evidence" value="ECO:0007669"/>
    <property type="project" value="TreeGrafter"/>
</dbReference>
<dbReference type="SMART" id="SM00382">
    <property type="entry name" value="AAA"/>
    <property type="match status" value="1"/>
</dbReference>
<dbReference type="InterPro" id="IPR027417">
    <property type="entry name" value="P-loop_NTPase"/>
</dbReference>
<dbReference type="Pfam" id="PF12399">
    <property type="entry name" value="BCA_ABC_TP_C"/>
    <property type="match status" value="1"/>
</dbReference>
<dbReference type="GO" id="GO:0015192">
    <property type="term" value="F:L-phenylalanine transmembrane transporter activity"/>
    <property type="evidence" value="ECO:0007669"/>
    <property type="project" value="TreeGrafter"/>
</dbReference>
<dbReference type="PROSITE" id="PS50893">
    <property type="entry name" value="ABC_TRANSPORTER_2"/>
    <property type="match status" value="1"/>
</dbReference>
<dbReference type="GO" id="GO:1903805">
    <property type="term" value="P:L-valine import across plasma membrane"/>
    <property type="evidence" value="ECO:0007669"/>
    <property type="project" value="TreeGrafter"/>
</dbReference>
<dbReference type="GO" id="GO:0015188">
    <property type="term" value="F:L-isoleucine transmembrane transporter activity"/>
    <property type="evidence" value="ECO:0007669"/>
    <property type="project" value="TreeGrafter"/>
</dbReference>
<evidence type="ECO:0000313" key="5">
    <source>
        <dbReference type="EMBL" id="AKQ01520.1"/>
    </source>
</evidence>
<dbReference type="CDD" id="cd03219">
    <property type="entry name" value="ABC_Mj1267_LivG_branched"/>
    <property type="match status" value="1"/>
</dbReference>
<reference evidence="5" key="1">
    <citation type="journal article" date="2015" name="ISME J.">
        <title>Aquifer environment selects for microbial species cohorts in sediment and groundwater.</title>
        <authorList>
            <person name="Hug L.A."/>
            <person name="Thomas B.C."/>
            <person name="Brown C.T."/>
            <person name="Frischkorn K.R."/>
            <person name="Williams K.H."/>
            <person name="Tringe S.G."/>
            <person name="Banfield J.F."/>
        </authorList>
    </citation>
    <scope>NUCLEOTIDE SEQUENCE</scope>
</reference>
<dbReference type="Gene3D" id="3.40.50.300">
    <property type="entry name" value="P-loop containing nucleotide triphosphate hydrolases"/>
    <property type="match status" value="1"/>
</dbReference>
<evidence type="ECO:0000256" key="2">
    <source>
        <dbReference type="ARBA" id="ARBA00022741"/>
    </source>
</evidence>